<evidence type="ECO:0000256" key="1">
    <source>
        <dbReference type="SAM" id="MobiDB-lite"/>
    </source>
</evidence>
<keyword evidence="3" id="KW-1185">Reference proteome</keyword>
<accession>A0ABR3MNA4</accession>
<gene>
    <name evidence="2" type="ORF">QQF64_001786</name>
</gene>
<feature type="region of interest" description="Disordered" evidence="1">
    <location>
        <begin position="61"/>
        <end position="80"/>
    </location>
</feature>
<feature type="region of interest" description="Disordered" evidence="1">
    <location>
        <begin position="1"/>
        <end position="27"/>
    </location>
</feature>
<evidence type="ECO:0000313" key="3">
    <source>
        <dbReference type="Proteomes" id="UP001558613"/>
    </source>
</evidence>
<evidence type="ECO:0000313" key="2">
    <source>
        <dbReference type="EMBL" id="KAL1266111.1"/>
    </source>
</evidence>
<comment type="caution">
    <text evidence="2">The sequence shown here is derived from an EMBL/GenBank/DDBJ whole genome shotgun (WGS) entry which is preliminary data.</text>
</comment>
<proteinExistence type="predicted"/>
<name>A0ABR3MNA4_9TELE</name>
<dbReference type="Proteomes" id="UP001558613">
    <property type="component" value="Unassembled WGS sequence"/>
</dbReference>
<feature type="compositionally biased region" description="Polar residues" evidence="1">
    <location>
        <begin position="62"/>
        <end position="73"/>
    </location>
</feature>
<protein>
    <submittedName>
        <fullName evidence="2">Uncharacterized protein</fullName>
    </submittedName>
</protein>
<reference evidence="2 3" key="1">
    <citation type="submission" date="2023-09" db="EMBL/GenBank/DDBJ databases">
        <authorList>
            <person name="Wang M."/>
        </authorList>
    </citation>
    <scope>NUCLEOTIDE SEQUENCE [LARGE SCALE GENOMIC DNA]</scope>
    <source>
        <strain evidence="2">GT-2023</strain>
        <tissue evidence="2">Liver</tissue>
    </source>
</reference>
<organism evidence="2 3">
    <name type="scientific">Cirrhinus molitorella</name>
    <name type="common">mud carp</name>
    <dbReference type="NCBI Taxonomy" id="172907"/>
    <lineage>
        <taxon>Eukaryota</taxon>
        <taxon>Metazoa</taxon>
        <taxon>Chordata</taxon>
        <taxon>Craniata</taxon>
        <taxon>Vertebrata</taxon>
        <taxon>Euteleostomi</taxon>
        <taxon>Actinopterygii</taxon>
        <taxon>Neopterygii</taxon>
        <taxon>Teleostei</taxon>
        <taxon>Ostariophysi</taxon>
        <taxon>Cypriniformes</taxon>
        <taxon>Cyprinidae</taxon>
        <taxon>Labeoninae</taxon>
        <taxon>Labeonini</taxon>
        <taxon>Cirrhinus</taxon>
    </lineage>
</organism>
<dbReference type="EMBL" id="JAYMGO010000010">
    <property type="protein sequence ID" value="KAL1266111.1"/>
    <property type="molecule type" value="Genomic_DNA"/>
</dbReference>
<sequence length="80" mass="8648">MGQNNNSVTHKAGDADRKVRTSLSRGTKRQTEGVLKISCCSESSLKDAGLELKAEDVRVDLNGSSDLNGTSGLFTEYDER</sequence>